<dbReference type="CDD" id="cd00761">
    <property type="entry name" value="Glyco_tranf_GTA_type"/>
    <property type="match status" value="1"/>
</dbReference>
<dbReference type="InterPro" id="IPR001173">
    <property type="entry name" value="Glyco_trans_2-like"/>
</dbReference>
<evidence type="ECO:0000313" key="3">
    <source>
        <dbReference type="Proteomes" id="UP000216004"/>
    </source>
</evidence>
<keyword evidence="3" id="KW-1185">Reference proteome</keyword>
<protein>
    <submittedName>
        <fullName evidence="2">Glycosyl transferase</fullName>
    </submittedName>
</protein>
<dbReference type="EMBL" id="MWWS01000005">
    <property type="protein sequence ID" value="OZG49157.1"/>
    <property type="molecule type" value="Genomic_DNA"/>
</dbReference>
<organism evidence="2 3">
    <name type="scientific">Bombiscardovia coagulans</name>
    <dbReference type="NCBI Taxonomy" id="686666"/>
    <lineage>
        <taxon>Bacteria</taxon>
        <taxon>Bacillati</taxon>
        <taxon>Actinomycetota</taxon>
        <taxon>Actinomycetes</taxon>
        <taxon>Bifidobacteriales</taxon>
        <taxon>Bifidobacteriaceae</taxon>
        <taxon>Bombiscardovia</taxon>
    </lineage>
</organism>
<dbReference type="PANTHER" id="PTHR22916:SF3">
    <property type="entry name" value="UDP-GLCNAC:BETAGAL BETA-1,3-N-ACETYLGLUCOSAMINYLTRANSFERASE-LIKE PROTEIN 1"/>
    <property type="match status" value="1"/>
</dbReference>
<sequence>MTQKACRDTSTVLSASMGKSSETILSFIVPAYNIATYLNRCLSSLLSSRSTDIEVIVVDDGSEDDTAYIANRWAQEQPDLVRVIHQHNKGHGGAVNTGLKQARGLYVKVVDADDWVDSTALSQLLPILRQQAQSPSPVDMVVTNYVYEKEGRSHKHVVNFRSVMTPNQQLRWNQLKPFGITQYMIMHALIFRTDVLHRAATHLPEHTFYVDFLYSYQPLPYVRTLTYLDLNLYRYYTGRTGQSVETSAMISRVDQLLRVTHLMVDATPARASVPDGLYQYMVHYLSINCTVTSVFLILSNKPENYKAKEQLWDSIESSHPQIASDLKHTLLGKLINIPGRPGRLAVRIGYILAGAAVGFN</sequence>
<dbReference type="GO" id="GO:0016758">
    <property type="term" value="F:hexosyltransferase activity"/>
    <property type="evidence" value="ECO:0007669"/>
    <property type="project" value="UniProtKB-ARBA"/>
</dbReference>
<reference evidence="2 3" key="1">
    <citation type="journal article" date="2017" name="BMC Genomics">
        <title>Comparative genomic and phylogenomic analyses of the Bifidobacteriaceae family.</title>
        <authorList>
            <person name="Lugli G.A."/>
            <person name="Milani C."/>
            <person name="Turroni F."/>
            <person name="Duranti S."/>
            <person name="Mancabelli L."/>
            <person name="Mangifesta M."/>
            <person name="Ferrario C."/>
            <person name="Modesto M."/>
            <person name="Mattarelli P."/>
            <person name="Jiri K."/>
            <person name="van Sinderen D."/>
            <person name="Ventura M."/>
        </authorList>
    </citation>
    <scope>NUCLEOTIDE SEQUENCE [LARGE SCALE GENOMIC DNA]</scope>
    <source>
        <strain evidence="2 3">DSM 22924</strain>
    </source>
</reference>
<evidence type="ECO:0000259" key="1">
    <source>
        <dbReference type="Pfam" id="PF00535"/>
    </source>
</evidence>
<dbReference type="AlphaFoldDB" id="A0A261EQM5"/>
<keyword evidence="2" id="KW-0808">Transferase</keyword>
<proteinExistence type="predicted"/>
<gene>
    <name evidence="2" type="ORF">BOCO_0966</name>
</gene>
<dbReference type="Gene3D" id="3.90.550.10">
    <property type="entry name" value="Spore Coat Polysaccharide Biosynthesis Protein SpsA, Chain A"/>
    <property type="match status" value="1"/>
</dbReference>
<feature type="domain" description="Glycosyltransferase 2-like" evidence="1">
    <location>
        <begin position="26"/>
        <end position="188"/>
    </location>
</feature>
<dbReference type="Pfam" id="PF00535">
    <property type="entry name" value="Glycos_transf_2"/>
    <property type="match status" value="1"/>
</dbReference>
<dbReference type="Proteomes" id="UP000216004">
    <property type="component" value="Unassembled WGS sequence"/>
</dbReference>
<dbReference type="SUPFAM" id="SSF53448">
    <property type="entry name" value="Nucleotide-diphospho-sugar transferases"/>
    <property type="match status" value="1"/>
</dbReference>
<name>A0A261EQM5_9BIFI</name>
<accession>A0A261EQM5</accession>
<evidence type="ECO:0000313" key="2">
    <source>
        <dbReference type="EMBL" id="OZG49157.1"/>
    </source>
</evidence>
<dbReference type="PANTHER" id="PTHR22916">
    <property type="entry name" value="GLYCOSYLTRANSFERASE"/>
    <property type="match status" value="1"/>
</dbReference>
<dbReference type="InterPro" id="IPR029044">
    <property type="entry name" value="Nucleotide-diphossugar_trans"/>
</dbReference>
<comment type="caution">
    <text evidence="2">The sequence shown here is derived from an EMBL/GenBank/DDBJ whole genome shotgun (WGS) entry which is preliminary data.</text>
</comment>